<name>A0A6S7HFY8_PARCT</name>
<keyword evidence="2" id="KW-0223">Dioxygenase</keyword>
<dbReference type="AlphaFoldDB" id="A0A6S7HFY8"/>
<evidence type="ECO:0000256" key="2">
    <source>
        <dbReference type="RuleBase" id="RU366061"/>
    </source>
</evidence>
<feature type="compositionally biased region" description="Basic and acidic residues" evidence="3">
    <location>
        <begin position="1"/>
        <end position="13"/>
    </location>
</feature>
<comment type="subcellular location">
    <subcellularLocation>
        <location evidence="2">Nucleus</location>
    </subcellularLocation>
</comment>
<keyword evidence="2" id="KW-0805">Transcription regulation</keyword>
<keyword evidence="5" id="KW-1185">Reference proteome</keyword>
<dbReference type="GO" id="GO:0051864">
    <property type="term" value="F:histone H3K36 demethylase activity"/>
    <property type="evidence" value="ECO:0007669"/>
    <property type="project" value="TreeGrafter"/>
</dbReference>
<proteinExistence type="inferred from homology"/>
<keyword evidence="2" id="KW-0804">Transcription</keyword>
<dbReference type="GO" id="GO:0005730">
    <property type="term" value="C:nucleolus"/>
    <property type="evidence" value="ECO:0007669"/>
    <property type="project" value="TreeGrafter"/>
</dbReference>
<accession>A0A6S7HFY8</accession>
<dbReference type="SUPFAM" id="SSF51197">
    <property type="entry name" value="Clavaminate synthase-like"/>
    <property type="match status" value="1"/>
</dbReference>
<dbReference type="GO" id="GO:0005506">
    <property type="term" value="F:iron ion binding"/>
    <property type="evidence" value="ECO:0007669"/>
    <property type="project" value="UniProtKB-UniRule"/>
</dbReference>
<evidence type="ECO:0000313" key="5">
    <source>
        <dbReference type="Proteomes" id="UP001152795"/>
    </source>
</evidence>
<keyword evidence="2" id="KW-0479">Metal-binding</keyword>
<keyword evidence="1 2" id="KW-0408">Iron</keyword>
<comment type="caution">
    <text evidence="4">The sequence shown here is derived from an EMBL/GenBank/DDBJ whole genome shotgun (WGS) entry which is preliminary data.</text>
</comment>
<comment type="cofactor">
    <cofactor evidence="2">
        <name>Fe(2+)</name>
        <dbReference type="ChEBI" id="CHEBI:29033"/>
    </cofactor>
    <text evidence="2">Binds 1 Fe(2+) ion per subunit.</text>
</comment>
<evidence type="ECO:0000313" key="4">
    <source>
        <dbReference type="EMBL" id="CAB4003209.1"/>
    </source>
</evidence>
<dbReference type="Proteomes" id="UP001152795">
    <property type="component" value="Unassembled WGS sequence"/>
</dbReference>
<reference evidence="4" key="1">
    <citation type="submission" date="2020-04" db="EMBL/GenBank/DDBJ databases">
        <authorList>
            <person name="Alioto T."/>
            <person name="Alioto T."/>
            <person name="Gomez Garrido J."/>
        </authorList>
    </citation>
    <scope>NUCLEOTIDE SEQUENCE</scope>
    <source>
        <strain evidence="4">A484AB</strain>
    </source>
</reference>
<dbReference type="OrthoDB" id="448194at2759"/>
<sequence>MPKRKVVSESDKAPKKKLKSDSNVAPKTFVSKLSFDSPEQCLRSLIYPTTLEDFLAKYWEKEPHFVRRNDNEYFKEFPTKVKLEETAKKEHLEWDKDLFLSQDENGTETLGAEGRATVKNIQKYFKEKLTVLFNKPHRFHDELYQLLKLLEEYFGSCVCCSLEVHTEDAFGRKPGYIGKE</sequence>
<keyword evidence="2" id="KW-0539">Nucleus</keyword>
<keyword evidence="2" id="KW-0560">Oxidoreductase</keyword>
<feature type="region of interest" description="Disordered" evidence="3">
    <location>
        <begin position="1"/>
        <end position="22"/>
    </location>
</feature>
<evidence type="ECO:0000256" key="3">
    <source>
        <dbReference type="SAM" id="MobiDB-lite"/>
    </source>
</evidence>
<dbReference type="GO" id="GO:0032453">
    <property type="term" value="F:histone H3K4 demethylase activity"/>
    <property type="evidence" value="ECO:0007669"/>
    <property type="project" value="TreeGrafter"/>
</dbReference>
<dbReference type="EMBL" id="CACRXK020004566">
    <property type="protein sequence ID" value="CAB4003209.1"/>
    <property type="molecule type" value="Genomic_DNA"/>
</dbReference>
<dbReference type="PANTHER" id="PTHR13096:SF7">
    <property type="entry name" value="RIBOSOMAL OXYGENASE 2"/>
    <property type="match status" value="1"/>
</dbReference>
<comment type="similarity">
    <text evidence="2">Belongs to the ROX family.</text>
</comment>
<dbReference type="EC" id="1.14.11.-" evidence="2"/>
<protein>
    <recommendedName>
        <fullName evidence="2">Bifunctional lysine-specific demethylase and histidyl-hydroxylase</fullName>
        <ecNumber evidence="2">1.14.11.-</ecNumber>
    </recommendedName>
</protein>
<dbReference type="Gene3D" id="2.60.120.650">
    <property type="entry name" value="Cupin"/>
    <property type="match status" value="1"/>
</dbReference>
<comment type="function">
    <text evidence="2">Oxygenase that can act as both a histone lysine demethylase and a ribosomal histidine hydroxylase.</text>
</comment>
<dbReference type="InterPro" id="IPR039994">
    <property type="entry name" value="NO66-like"/>
</dbReference>
<gene>
    <name evidence="4" type="ORF">PACLA_8A034853</name>
</gene>
<feature type="non-terminal residue" evidence="4">
    <location>
        <position position="180"/>
    </location>
</feature>
<organism evidence="4 5">
    <name type="scientific">Paramuricea clavata</name>
    <name type="common">Red gorgonian</name>
    <name type="synonym">Violescent sea-whip</name>
    <dbReference type="NCBI Taxonomy" id="317549"/>
    <lineage>
        <taxon>Eukaryota</taxon>
        <taxon>Metazoa</taxon>
        <taxon>Cnidaria</taxon>
        <taxon>Anthozoa</taxon>
        <taxon>Octocorallia</taxon>
        <taxon>Malacalcyonacea</taxon>
        <taxon>Plexauridae</taxon>
        <taxon>Paramuricea</taxon>
    </lineage>
</organism>
<evidence type="ECO:0000256" key="1">
    <source>
        <dbReference type="ARBA" id="ARBA00023004"/>
    </source>
</evidence>
<dbReference type="PANTHER" id="PTHR13096">
    <property type="entry name" value="MINA53 MYC INDUCED NUCLEAR ANTIGEN"/>
    <property type="match status" value="1"/>
</dbReference>